<dbReference type="AlphaFoldDB" id="A0A4S8PU39"/>
<feature type="transmembrane region" description="Helical" evidence="1">
    <location>
        <begin position="99"/>
        <end position="120"/>
    </location>
</feature>
<keyword evidence="1" id="KW-1133">Transmembrane helix</keyword>
<dbReference type="EMBL" id="STGU01000007">
    <property type="protein sequence ID" value="THV34970.1"/>
    <property type="molecule type" value="Genomic_DNA"/>
</dbReference>
<evidence type="ECO:0000313" key="2">
    <source>
        <dbReference type="EMBL" id="THV34970.1"/>
    </source>
</evidence>
<comment type="caution">
    <text evidence="2">The sequence shown here is derived from an EMBL/GenBank/DDBJ whole genome shotgun (WGS) entry which is preliminary data.</text>
</comment>
<evidence type="ECO:0000256" key="1">
    <source>
        <dbReference type="SAM" id="Phobius"/>
    </source>
</evidence>
<feature type="transmembrane region" description="Helical" evidence="1">
    <location>
        <begin position="6"/>
        <end position="23"/>
    </location>
</feature>
<gene>
    <name evidence="2" type="ORF">FAA86_14505</name>
</gene>
<dbReference type="Proteomes" id="UP000307378">
    <property type="component" value="Unassembled WGS sequence"/>
</dbReference>
<keyword evidence="1" id="KW-0812">Transmembrane</keyword>
<feature type="transmembrane region" description="Helical" evidence="1">
    <location>
        <begin position="63"/>
        <end position="87"/>
    </location>
</feature>
<accession>A0A4S8PU39</accession>
<proteinExistence type="predicted"/>
<keyword evidence="1" id="KW-0472">Membrane</keyword>
<feature type="transmembrane region" description="Helical" evidence="1">
    <location>
        <begin position="35"/>
        <end position="57"/>
    </location>
</feature>
<organism evidence="2 3">
    <name type="scientific">Rhizobium rosettiformans W3</name>
    <dbReference type="NCBI Taxonomy" id="538378"/>
    <lineage>
        <taxon>Bacteria</taxon>
        <taxon>Pseudomonadati</taxon>
        <taxon>Pseudomonadota</taxon>
        <taxon>Alphaproteobacteria</taxon>
        <taxon>Hyphomicrobiales</taxon>
        <taxon>Rhizobiaceae</taxon>
        <taxon>Rhizobium/Agrobacterium group</taxon>
        <taxon>Rhizobium</taxon>
    </lineage>
</organism>
<evidence type="ECO:0008006" key="4">
    <source>
        <dbReference type="Google" id="ProtNLM"/>
    </source>
</evidence>
<sequence>MLGALGWGLAMAASFLLSIHLFSRATGSHDLILTVIYAGGGILGWVVALPLIHILTVGRQPQIVLAGWVSLLGIVTIGATAGLYALQYRYFYAHWHAPFATRIWGYQLIYTTAVALYQFAVLGLRHLLPVGLALLLAVSIVMARRSR</sequence>
<feature type="transmembrane region" description="Helical" evidence="1">
    <location>
        <begin position="126"/>
        <end position="143"/>
    </location>
</feature>
<evidence type="ECO:0000313" key="3">
    <source>
        <dbReference type="Proteomes" id="UP000307378"/>
    </source>
</evidence>
<reference evidence="2 3" key="1">
    <citation type="submission" date="2019-04" db="EMBL/GenBank/DDBJ databases">
        <title>genome sequence of strain W3.</title>
        <authorList>
            <person name="Gao J."/>
            <person name="Sun J."/>
        </authorList>
    </citation>
    <scope>NUCLEOTIDE SEQUENCE [LARGE SCALE GENOMIC DNA]</scope>
    <source>
        <strain evidence="2 3">W3</strain>
    </source>
</reference>
<name>A0A4S8PU39_9HYPH</name>
<protein>
    <recommendedName>
        <fullName evidence="4">Integral membrane protein</fullName>
    </recommendedName>
</protein>